<dbReference type="PANTHER" id="PTHR31118">
    <property type="entry name" value="CYCLASE-LIKE PROTEIN 2"/>
    <property type="match status" value="1"/>
</dbReference>
<dbReference type="SUPFAM" id="SSF102198">
    <property type="entry name" value="Putative cyclase"/>
    <property type="match status" value="1"/>
</dbReference>
<proteinExistence type="predicted"/>
<dbReference type="RefSeq" id="WP_155601275.1">
    <property type="nucleotide sequence ID" value="NZ_RCNR01000073.1"/>
</dbReference>
<sequence>MIDSKIIDLTLPIKSGVKGVTIDQAKTLDKDGWNATTLHLYSHSGTHMDAPVHFEVNDQTIDQLSVARFISEAWVVNLTDIKPKESITVAHLGTIAEKLEEGQSLLLHTGWSKKLGTDEYRDALPRISTELAHWLGEKKVNILGVEPPSVADVNNIKEVTEVHTILMKNDIIIVEGLTNLEALSQPKVTLVALPLKVENGDGAPARIIAIEN</sequence>
<dbReference type="EMBL" id="RCNR01000073">
    <property type="protein sequence ID" value="MUH38206.1"/>
    <property type="molecule type" value="Genomic_DNA"/>
</dbReference>
<protein>
    <submittedName>
        <fullName evidence="1">Cyclase family protein</fullName>
    </submittedName>
</protein>
<evidence type="ECO:0000313" key="2">
    <source>
        <dbReference type="Proteomes" id="UP000540519"/>
    </source>
</evidence>
<dbReference type="Pfam" id="PF04199">
    <property type="entry name" value="Cyclase"/>
    <property type="match status" value="1"/>
</dbReference>
<dbReference type="Proteomes" id="UP000540519">
    <property type="component" value="Unassembled WGS sequence"/>
</dbReference>
<accession>A0A7X3D3H8</accession>
<dbReference type="InterPro" id="IPR037175">
    <property type="entry name" value="KFase_sf"/>
</dbReference>
<dbReference type="OrthoDB" id="9796085at2"/>
<dbReference type="InterPro" id="IPR007325">
    <property type="entry name" value="KFase/CYL"/>
</dbReference>
<dbReference type="PANTHER" id="PTHR31118:SF32">
    <property type="entry name" value="KYNURENINE FORMAMIDASE"/>
    <property type="match status" value="1"/>
</dbReference>
<reference evidence="1 2" key="1">
    <citation type="journal article" date="2019" name="Mar. Drugs">
        <title>Comparative Genomics and CAZyme Genome Repertoires of Marine Zobellia amurskyensis KMM 3526(T) and Zobellia laminariae KMM 3676(T).</title>
        <authorList>
            <person name="Chernysheva N."/>
            <person name="Bystritskaya E."/>
            <person name="Stenkova A."/>
            <person name="Golovkin I."/>
            <person name="Nedashkovskaya O."/>
            <person name="Isaeva M."/>
        </authorList>
    </citation>
    <scope>NUCLEOTIDE SEQUENCE [LARGE SCALE GENOMIC DNA]</scope>
    <source>
        <strain evidence="1 2">KMM 3526</strain>
    </source>
</reference>
<dbReference type="GO" id="GO:0004061">
    <property type="term" value="F:arylformamidase activity"/>
    <property type="evidence" value="ECO:0007669"/>
    <property type="project" value="InterPro"/>
</dbReference>
<dbReference type="AlphaFoldDB" id="A0A7X3D3H8"/>
<keyword evidence="2" id="KW-1185">Reference proteome</keyword>
<dbReference type="GO" id="GO:0019441">
    <property type="term" value="P:L-tryptophan catabolic process to kynurenine"/>
    <property type="evidence" value="ECO:0007669"/>
    <property type="project" value="InterPro"/>
</dbReference>
<dbReference type="Gene3D" id="3.50.30.50">
    <property type="entry name" value="Putative cyclase"/>
    <property type="match status" value="1"/>
</dbReference>
<name>A0A7X3D3H8_9FLAO</name>
<evidence type="ECO:0000313" key="1">
    <source>
        <dbReference type="EMBL" id="MUH38206.1"/>
    </source>
</evidence>
<gene>
    <name evidence="1" type="ORF">D9O36_20350</name>
</gene>
<organism evidence="1 2">
    <name type="scientific">Zobellia amurskyensis</name>
    <dbReference type="NCBI Taxonomy" id="248905"/>
    <lineage>
        <taxon>Bacteria</taxon>
        <taxon>Pseudomonadati</taxon>
        <taxon>Bacteroidota</taxon>
        <taxon>Flavobacteriia</taxon>
        <taxon>Flavobacteriales</taxon>
        <taxon>Flavobacteriaceae</taxon>
        <taxon>Zobellia</taxon>
    </lineage>
</organism>
<comment type="caution">
    <text evidence="1">The sequence shown here is derived from an EMBL/GenBank/DDBJ whole genome shotgun (WGS) entry which is preliminary data.</text>
</comment>